<feature type="chain" id="PRO_5027990826" evidence="1">
    <location>
        <begin position="23"/>
        <end position="135"/>
    </location>
</feature>
<protein>
    <submittedName>
        <fullName evidence="3">Uncharacterized protein</fullName>
    </submittedName>
</protein>
<evidence type="ECO:0000313" key="2">
    <source>
        <dbReference type="Proteomes" id="UP001652661"/>
    </source>
</evidence>
<proteinExistence type="predicted"/>
<reference evidence="3" key="2">
    <citation type="submission" date="2025-08" db="UniProtKB">
        <authorList>
            <consortium name="RefSeq"/>
        </authorList>
    </citation>
    <scope>IDENTIFICATION</scope>
    <source>
        <strain evidence="3">14028-0561.14</strain>
        <tissue evidence="3">Whole fly</tissue>
    </source>
</reference>
<feature type="signal peptide" evidence="1">
    <location>
        <begin position="1"/>
        <end position="22"/>
    </location>
</feature>
<reference evidence="2" key="1">
    <citation type="submission" date="2025-05" db="UniProtKB">
        <authorList>
            <consortium name="RefSeq"/>
        </authorList>
    </citation>
    <scope>NUCLEOTIDE SEQUENCE [LARGE SCALE GENOMIC DNA]</scope>
    <source>
        <strain evidence="2">14028-0561.14</strain>
    </source>
</reference>
<evidence type="ECO:0000256" key="1">
    <source>
        <dbReference type="SAM" id="SignalP"/>
    </source>
</evidence>
<dbReference type="OrthoDB" id="7882966at2759"/>
<dbReference type="Proteomes" id="UP001652661">
    <property type="component" value="Chromosome 2L"/>
</dbReference>
<gene>
    <name evidence="3" type="primary">LOC108076976</name>
</gene>
<dbReference type="RefSeq" id="XP_017025518.1">
    <property type="nucleotide sequence ID" value="XM_017170029.2"/>
</dbReference>
<dbReference type="OMA" id="LFGVRCR"/>
<keyword evidence="2" id="KW-1185">Reference proteome</keyword>
<organism evidence="2 3">
    <name type="scientific">Drosophila kikkawai</name>
    <name type="common">Fruit fly</name>
    <dbReference type="NCBI Taxonomy" id="30033"/>
    <lineage>
        <taxon>Eukaryota</taxon>
        <taxon>Metazoa</taxon>
        <taxon>Ecdysozoa</taxon>
        <taxon>Arthropoda</taxon>
        <taxon>Hexapoda</taxon>
        <taxon>Insecta</taxon>
        <taxon>Pterygota</taxon>
        <taxon>Neoptera</taxon>
        <taxon>Endopterygota</taxon>
        <taxon>Diptera</taxon>
        <taxon>Brachycera</taxon>
        <taxon>Muscomorpha</taxon>
        <taxon>Ephydroidea</taxon>
        <taxon>Drosophilidae</taxon>
        <taxon>Drosophila</taxon>
        <taxon>Sophophora</taxon>
    </lineage>
</organism>
<dbReference type="AlphaFoldDB" id="A0A6P4ISS9"/>
<name>A0A6P4ISS9_DROKI</name>
<accession>A0A6P4ISS9</accession>
<evidence type="ECO:0000313" key="3">
    <source>
        <dbReference type="RefSeq" id="XP_017025518.1"/>
    </source>
</evidence>
<dbReference type="GeneID" id="108076976"/>
<sequence length="135" mass="15928">MSYFLHFKLLVLYSFCVHRSESFSQNDVVFLEKSPSWEDDLDWSRANWRLVVPWLMQRQELRFCVALARFDERLLQGTSCGLLMANKPLMASCDIGNIEDLTMTMRYAFGELLFDTSRRCRPGLELFGVRCRRRA</sequence>
<keyword evidence="1" id="KW-0732">Signal</keyword>